<dbReference type="RefSeq" id="XP_033530023.1">
    <property type="nucleotide sequence ID" value="XM_033674478.1"/>
</dbReference>
<keyword evidence="2" id="KW-1185">Reference proteome</keyword>
<reference evidence="3" key="2">
    <citation type="submission" date="2020-04" db="EMBL/GenBank/DDBJ databases">
        <authorList>
            <consortium name="NCBI Genome Project"/>
        </authorList>
    </citation>
    <scope>NUCLEOTIDE SEQUENCE</scope>
    <source>
        <strain evidence="3">CBS 781.70</strain>
    </source>
</reference>
<evidence type="ECO:0000313" key="1">
    <source>
        <dbReference type="EMBL" id="KAF1808392.1"/>
    </source>
</evidence>
<protein>
    <submittedName>
        <fullName evidence="1 3">Uncharacterized protein</fullName>
    </submittedName>
</protein>
<organism evidence="1">
    <name type="scientific">Eremomyces bilateralis CBS 781.70</name>
    <dbReference type="NCBI Taxonomy" id="1392243"/>
    <lineage>
        <taxon>Eukaryota</taxon>
        <taxon>Fungi</taxon>
        <taxon>Dikarya</taxon>
        <taxon>Ascomycota</taxon>
        <taxon>Pezizomycotina</taxon>
        <taxon>Dothideomycetes</taxon>
        <taxon>Dothideomycetes incertae sedis</taxon>
        <taxon>Eremomycetales</taxon>
        <taxon>Eremomycetaceae</taxon>
        <taxon>Eremomyces</taxon>
    </lineage>
</organism>
<gene>
    <name evidence="1 3" type="ORF">P152DRAFT_219715</name>
</gene>
<name>A0A6G1FRU3_9PEZI</name>
<dbReference type="Proteomes" id="UP000504638">
    <property type="component" value="Unplaced"/>
</dbReference>
<reference evidence="3" key="3">
    <citation type="submission" date="2025-04" db="UniProtKB">
        <authorList>
            <consortium name="RefSeq"/>
        </authorList>
    </citation>
    <scope>IDENTIFICATION</scope>
    <source>
        <strain evidence="3">CBS 781.70</strain>
    </source>
</reference>
<dbReference type="GeneID" id="54415048"/>
<dbReference type="AlphaFoldDB" id="A0A6G1FRU3"/>
<dbReference type="EMBL" id="ML975184">
    <property type="protein sequence ID" value="KAF1808392.1"/>
    <property type="molecule type" value="Genomic_DNA"/>
</dbReference>
<reference evidence="1 3" key="1">
    <citation type="submission" date="2020-01" db="EMBL/GenBank/DDBJ databases">
        <authorList>
            <consortium name="DOE Joint Genome Institute"/>
            <person name="Haridas S."/>
            <person name="Albert R."/>
            <person name="Binder M."/>
            <person name="Bloem J."/>
            <person name="Labutti K."/>
            <person name="Salamov A."/>
            <person name="Andreopoulos B."/>
            <person name="Baker S.E."/>
            <person name="Barry K."/>
            <person name="Bills G."/>
            <person name="Bluhm B.H."/>
            <person name="Cannon C."/>
            <person name="Castanera R."/>
            <person name="Culley D.E."/>
            <person name="Daum C."/>
            <person name="Ezra D."/>
            <person name="Gonzalez J.B."/>
            <person name="Henrissat B."/>
            <person name="Kuo A."/>
            <person name="Liang C."/>
            <person name="Lipzen A."/>
            <person name="Lutzoni F."/>
            <person name="Magnuson J."/>
            <person name="Mondo S."/>
            <person name="Nolan M."/>
            <person name="Ohm R."/>
            <person name="Pangilinan J."/>
            <person name="Park H.-J."/>
            <person name="Ramirez L."/>
            <person name="Alfaro M."/>
            <person name="Sun H."/>
            <person name="Tritt A."/>
            <person name="Yoshinaga Y."/>
            <person name="Zwiers L.-H."/>
            <person name="Turgeon B.G."/>
            <person name="Goodwin S.B."/>
            <person name="Spatafora J.W."/>
            <person name="Crous P.W."/>
            <person name="Grigoriev I.V."/>
        </authorList>
    </citation>
    <scope>NUCLEOTIDE SEQUENCE</scope>
    <source>
        <strain evidence="1 3">CBS 781.70</strain>
    </source>
</reference>
<evidence type="ECO:0000313" key="3">
    <source>
        <dbReference type="RefSeq" id="XP_033530023.1"/>
    </source>
</evidence>
<proteinExistence type="predicted"/>
<sequence length="184" mass="20694">MHCSHIPSVSYFLFLNVPASSRLHNMQISRLAGNYAFFFKNGTWRRGIVAPGLGAKGQYIRTNVICESGSREDRLQSGSLLQTVEAEENEHYSILLPKAFSPNYKVIPFPSNKASVGIVRAIHGHLSCTTRYFSEYDVRDRSQTSFLQIHNLLSQKNAPEAIHNSPQECLWVEPSGRSPHFCSP</sequence>
<accession>A0A6G1FRU3</accession>
<evidence type="ECO:0000313" key="2">
    <source>
        <dbReference type="Proteomes" id="UP000504638"/>
    </source>
</evidence>